<accession>A0AAW9CYU2</accession>
<evidence type="ECO:0000313" key="2">
    <source>
        <dbReference type="Proteomes" id="UP001272137"/>
    </source>
</evidence>
<keyword evidence="1" id="KW-0378">Hydrolase</keyword>
<dbReference type="EMBL" id="QXCT01000002">
    <property type="protein sequence ID" value="MDW9254836.1"/>
    <property type="molecule type" value="Genomic_DNA"/>
</dbReference>
<dbReference type="EC" id="3.1.4.17" evidence="1"/>
<organism evidence="1 2">
    <name type="scientific">Burkholderia thailandensis</name>
    <dbReference type="NCBI Taxonomy" id="57975"/>
    <lineage>
        <taxon>Bacteria</taxon>
        <taxon>Pseudomonadati</taxon>
        <taxon>Pseudomonadota</taxon>
        <taxon>Betaproteobacteria</taxon>
        <taxon>Burkholderiales</taxon>
        <taxon>Burkholderiaceae</taxon>
        <taxon>Burkholderia</taxon>
        <taxon>pseudomallei group</taxon>
    </lineage>
</organism>
<comment type="caution">
    <text evidence="1">The sequence shown here is derived from an EMBL/GenBank/DDBJ whole genome shotgun (WGS) entry which is preliminary data.</text>
</comment>
<protein>
    <submittedName>
        <fullName evidence="1">cAMP-dependent 3',5'-cyclic phosphodiesterase 4A domain protein</fullName>
        <ecNumber evidence="1">3.1.4.17</ecNumber>
    </submittedName>
</protein>
<dbReference type="AlphaFoldDB" id="A0AAW9CYU2"/>
<name>A0AAW9CYU2_BURTH</name>
<reference evidence="1" key="1">
    <citation type="submission" date="2018-08" db="EMBL/GenBank/DDBJ databases">
        <title>Identification of Burkholderia cepacia strains that express a Burkholderia pseudomallei-like capsular polysaccharide.</title>
        <authorList>
            <person name="Burtnick M.N."/>
            <person name="Vongsouvath M."/>
            <person name="Newton P."/>
            <person name="Wuthiekanun V."/>
            <person name="Limmathurotsakul D."/>
            <person name="Brett P.J."/>
            <person name="Chantratita N."/>
            <person name="Dance D.A."/>
        </authorList>
    </citation>
    <scope>NUCLEOTIDE SEQUENCE</scope>
    <source>
        <strain evidence="1">SBXCC001</strain>
    </source>
</reference>
<proteinExistence type="predicted"/>
<sequence length="92" mass="10843">MRSALEPRRRVLQTRAKQIVDFDAQCGACHDFLLAPARCRPRTLKDRKIVRHSIKRCNQIAHPVAPEQFPLLSMRYAKRRIARTTLDNRYFP</sequence>
<dbReference type="Proteomes" id="UP001272137">
    <property type="component" value="Unassembled WGS sequence"/>
</dbReference>
<evidence type="ECO:0000313" key="1">
    <source>
        <dbReference type="EMBL" id="MDW9254836.1"/>
    </source>
</evidence>
<dbReference type="GO" id="GO:0004114">
    <property type="term" value="F:3',5'-cyclic-nucleotide phosphodiesterase activity"/>
    <property type="evidence" value="ECO:0007669"/>
    <property type="project" value="UniProtKB-EC"/>
</dbReference>
<gene>
    <name evidence="1" type="ORF">C7S16_3637</name>
</gene>